<feature type="region of interest" description="Disordered" evidence="1">
    <location>
        <begin position="1"/>
        <end position="32"/>
    </location>
</feature>
<dbReference type="Proteomes" id="UP000306954">
    <property type="component" value="Unassembled WGS sequence"/>
</dbReference>
<gene>
    <name evidence="2" type="ORF">E3P90_03892</name>
</gene>
<feature type="region of interest" description="Disordered" evidence="1">
    <location>
        <begin position="125"/>
        <end position="145"/>
    </location>
</feature>
<protein>
    <submittedName>
        <fullName evidence="2">Uncharacterized protein</fullName>
    </submittedName>
</protein>
<name>A0A4T0G1F2_WALIC</name>
<evidence type="ECO:0000313" key="3">
    <source>
        <dbReference type="Proteomes" id="UP000306954"/>
    </source>
</evidence>
<evidence type="ECO:0000256" key="1">
    <source>
        <dbReference type="SAM" id="MobiDB-lite"/>
    </source>
</evidence>
<feature type="compositionally biased region" description="Polar residues" evidence="1">
    <location>
        <begin position="128"/>
        <end position="143"/>
    </location>
</feature>
<feature type="region of interest" description="Disordered" evidence="1">
    <location>
        <begin position="161"/>
        <end position="218"/>
    </location>
</feature>
<comment type="caution">
    <text evidence="2">The sequence shown here is derived from an EMBL/GenBank/DDBJ whole genome shotgun (WGS) entry which is preliminary data.</text>
</comment>
<proteinExistence type="predicted"/>
<reference evidence="2 3" key="1">
    <citation type="submission" date="2019-03" db="EMBL/GenBank/DDBJ databases">
        <title>Sequencing 23 genomes of Wallemia ichthyophaga.</title>
        <authorList>
            <person name="Gostincar C."/>
        </authorList>
    </citation>
    <scope>NUCLEOTIDE SEQUENCE [LARGE SCALE GENOMIC DNA]</scope>
    <source>
        <strain evidence="2 3">EXF-8621</strain>
    </source>
</reference>
<dbReference type="EMBL" id="SPOF01000074">
    <property type="protein sequence ID" value="TIB07839.1"/>
    <property type="molecule type" value="Genomic_DNA"/>
</dbReference>
<organism evidence="2 3">
    <name type="scientific">Wallemia ichthyophaga</name>
    <dbReference type="NCBI Taxonomy" id="245174"/>
    <lineage>
        <taxon>Eukaryota</taxon>
        <taxon>Fungi</taxon>
        <taxon>Dikarya</taxon>
        <taxon>Basidiomycota</taxon>
        <taxon>Wallemiomycotina</taxon>
        <taxon>Wallemiomycetes</taxon>
        <taxon>Wallemiales</taxon>
        <taxon>Wallemiaceae</taxon>
        <taxon>Wallemia</taxon>
    </lineage>
</organism>
<evidence type="ECO:0000313" key="2">
    <source>
        <dbReference type="EMBL" id="TIB07839.1"/>
    </source>
</evidence>
<accession>A0A4T0G1F2</accession>
<sequence>MPKAITSSALTKYGKRGQPYDDEDEKRPGAPRTHLRQSLELAKRPNSGLEFCCDNYCGFYVDKEKLTATLVSEKSFKAFQRNLQYYHSAGNDCCFNKETAESCYKFIIPYDPSNEKIFLNMSKKDQGSKSVSKAPRSSDNSETFVPASSIKRFSAGCTLRTRSASKKDRQYQHKNLVKQLLRKPSLEVPDSDSQMHSTSNSPTDRPEHGNIGPDGLRRPNVMEIPYLIGQTEIPPVSFANVQRPVERSLVGPVPAKIAPSRLSIPIRKQDKDNPPRPRLLQETLPPFDLGINGYGYFPCLIDPSITVAKGTKTTDVFADEAIPVRGSDGDE</sequence>
<feature type="compositionally biased region" description="Polar residues" evidence="1">
    <location>
        <begin position="1"/>
        <end position="10"/>
    </location>
</feature>
<feature type="compositionally biased region" description="Polar residues" evidence="1">
    <location>
        <begin position="191"/>
        <end position="203"/>
    </location>
</feature>
<dbReference type="AlphaFoldDB" id="A0A4T0G1F2"/>